<dbReference type="RefSeq" id="XP_033688729.1">
    <property type="nucleotide sequence ID" value="XM_033831921.1"/>
</dbReference>
<dbReference type="OrthoDB" id="3750626at2759"/>
<gene>
    <name evidence="1" type="ORF">BU26DRAFT_548127</name>
</gene>
<proteinExistence type="predicted"/>
<name>A0A6A6IT63_9PLEO</name>
<dbReference type="Proteomes" id="UP000800094">
    <property type="component" value="Unassembled WGS sequence"/>
</dbReference>
<reference evidence="1" key="1">
    <citation type="journal article" date="2020" name="Stud. Mycol.">
        <title>101 Dothideomycetes genomes: a test case for predicting lifestyles and emergence of pathogens.</title>
        <authorList>
            <person name="Haridas S."/>
            <person name="Albert R."/>
            <person name="Binder M."/>
            <person name="Bloem J."/>
            <person name="Labutti K."/>
            <person name="Salamov A."/>
            <person name="Andreopoulos B."/>
            <person name="Baker S."/>
            <person name="Barry K."/>
            <person name="Bills G."/>
            <person name="Bluhm B."/>
            <person name="Cannon C."/>
            <person name="Castanera R."/>
            <person name="Culley D."/>
            <person name="Daum C."/>
            <person name="Ezra D."/>
            <person name="Gonzalez J."/>
            <person name="Henrissat B."/>
            <person name="Kuo A."/>
            <person name="Liang C."/>
            <person name="Lipzen A."/>
            <person name="Lutzoni F."/>
            <person name="Magnuson J."/>
            <person name="Mondo S."/>
            <person name="Nolan M."/>
            <person name="Ohm R."/>
            <person name="Pangilinan J."/>
            <person name="Park H.-J."/>
            <person name="Ramirez L."/>
            <person name="Alfaro M."/>
            <person name="Sun H."/>
            <person name="Tritt A."/>
            <person name="Yoshinaga Y."/>
            <person name="Zwiers L.-H."/>
            <person name="Turgeon B."/>
            <person name="Goodwin S."/>
            <person name="Spatafora J."/>
            <person name="Crous P."/>
            <person name="Grigoriev I."/>
        </authorList>
    </citation>
    <scope>NUCLEOTIDE SEQUENCE</scope>
    <source>
        <strain evidence="1">CBS 122368</strain>
    </source>
</reference>
<dbReference type="GeneID" id="54585251"/>
<evidence type="ECO:0000313" key="1">
    <source>
        <dbReference type="EMBL" id="KAF2253725.1"/>
    </source>
</evidence>
<accession>A0A6A6IT63</accession>
<sequence>MANPANPFVYRLPEEILLNTAEFLHDSRPALRNLCLVSSKLRPAAQQVLHSNAILQVSCGRHPNVNDAIRLLRTLLDRPDLAPKVKALRFSTVREDVDQLYAEKGFDLSGVREAALAKLTELGYGKPHPWWASVRNSIESAYCGLLFLLTPRLEDLWFTVKDHHRLPYTPDPISAFFGTSCPPNGPALAVESIKRLTTADLSLFRFGMDFANLTSLHVKDFHIESVLRLNGPNSIIGVPKLKNISVDTSIQFLDKERMINMRSDFGNIFAAFGCTDLDSLKIMLCFDAQHHDTKFDVAYFMSQLHSVSSTLVSLDIDLDFVHEDVHVWDWFLRNCENPITSFAQFPELRTLKLPQDFLFRRHLGGTGITPEELPPKLGTLRITAPTSDVEEWGRNFLNREFLEAPPLSLTLRCKDGLNRPAQYFLEDPAEVWSRLFYERDIYMAVLDLDNGVTGRLTQAYAAYATRTDVGEEEDEISSDED</sequence>
<evidence type="ECO:0008006" key="3">
    <source>
        <dbReference type="Google" id="ProtNLM"/>
    </source>
</evidence>
<evidence type="ECO:0000313" key="2">
    <source>
        <dbReference type="Proteomes" id="UP000800094"/>
    </source>
</evidence>
<organism evidence="1 2">
    <name type="scientific">Trematosphaeria pertusa</name>
    <dbReference type="NCBI Taxonomy" id="390896"/>
    <lineage>
        <taxon>Eukaryota</taxon>
        <taxon>Fungi</taxon>
        <taxon>Dikarya</taxon>
        <taxon>Ascomycota</taxon>
        <taxon>Pezizomycotina</taxon>
        <taxon>Dothideomycetes</taxon>
        <taxon>Pleosporomycetidae</taxon>
        <taxon>Pleosporales</taxon>
        <taxon>Massarineae</taxon>
        <taxon>Trematosphaeriaceae</taxon>
        <taxon>Trematosphaeria</taxon>
    </lineage>
</organism>
<dbReference type="AlphaFoldDB" id="A0A6A6IT63"/>
<protein>
    <recommendedName>
        <fullName evidence="3">F-box domain-containing protein</fullName>
    </recommendedName>
</protein>
<dbReference type="EMBL" id="ML987191">
    <property type="protein sequence ID" value="KAF2253725.1"/>
    <property type="molecule type" value="Genomic_DNA"/>
</dbReference>
<keyword evidence="2" id="KW-1185">Reference proteome</keyword>